<feature type="transmembrane region" description="Helical" evidence="6">
    <location>
        <begin position="123"/>
        <end position="141"/>
    </location>
</feature>
<keyword evidence="4 6" id="KW-1133">Transmembrane helix</keyword>
<feature type="transmembrane region" description="Helical" evidence="6">
    <location>
        <begin position="76"/>
        <end position="93"/>
    </location>
</feature>
<proteinExistence type="inferred from homology"/>
<dbReference type="InterPro" id="IPR037185">
    <property type="entry name" value="EmrE-like"/>
</dbReference>
<feature type="transmembrane region" description="Helical" evidence="6">
    <location>
        <begin position="271"/>
        <end position="289"/>
    </location>
</feature>
<evidence type="ECO:0000313" key="8">
    <source>
        <dbReference type="EMBL" id="WEK47610.1"/>
    </source>
</evidence>
<dbReference type="EMBL" id="CP119316">
    <property type="protein sequence ID" value="WEK47610.1"/>
    <property type="molecule type" value="Genomic_DNA"/>
</dbReference>
<evidence type="ECO:0000259" key="7">
    <source>
        <dbReference type="Pfam" id="PF00892"/>
    </source>
</evidence>
<feature type="transmembrane region" description="Helical" evidence="6">
    <location>
        <begin position="99"/>
        <end position="116"/>
    </location>
</feature>
<feature type="transmembrane region" description="Helical" evidence="6">
    <location>
        <begin position="180"/>
        <end position="201"/>
    </location>
</feature>
<dbReference type="SUPFAM" id="SSF103481">
    <property type="entry name" value="Multidrug resistance efflux transporter EmrE"/>
    <property type="match status" value="2"/>
</dbReference>
<protein>
    <submittedName>
        <fullName evidence="8">DMT family transporter</fullName>
    </submittedName>
</protein>
<sequence>MSEHNERAGLLWVLAGFCTLSIGDAIIKGMAGMWPAPAMGAVRYFVGTVGLAVLLGRREGWAALALPRSPLQWLRGLAISFSALGMFLAVWIMPLAEATTIAFTQPIITALLAMVFLREPARLSTWIATLVAFAGVFIVLRPNFQEVGWGVLFPLMGATGMAVTIIANRKVAGTAGVLAMQYYMSVTAMIFLFAATAAGHFSGVPRFELHWPHWSVVARCAFIGVSATFAQWFIYMGTVKAGAGTVAPMTYGQLLMATTFGYMFFGDTPSPIALVGAAIIVGAGLFLWWDSRRRALRIQPEPV</sequence>
<feature type="transmembrane region" description="Helical" evidence="6">
    <location>
        <begin position="213"/>
        <end position="234"/>
    </location>
</feature>
<dbReference type="AlphaFoldDB" id="A0AAJ5X4J7"/>
<dbReference type="KEGG" id="acob:P0Y56_04770"/>
<evidence type="ECO:0000256" key="1">
    <source>
        <dbReference type="ARBA" id="ARBA00004141"/>
    </source>
</evidence>
<dbReference type="Proteomes" id="UP001218362">
    <property type="component" value="Chromosome"/>
</dbReference>
<name>A0AAJ5X4J7_9SPHN</name>
<evidence type="ECO:0000256" key="5">
    <source>
        <dbReference type="ARBA" id="ARBA00023136"/>
    </source>
</evidence>
<dbReference type="InterPro" id="IPR000620">
    <property type="entry name" value="EamA_dom"/>
</dbReference>
<evidence type="ECO:0000256" key="3">
    <source>
        <dbReference type="ARBA" id="ARBA00022692"/>
    </source>
</evidence>
<evidence type="ECO:0000313" key="9">
    <source>
        <dbReference type="Proteomes" id="UP001218362"/>
    </source>
</evidence>
<feature type="transmembrane region" description="Helical" evidence="6">
    <location>
        <begin position="33"/>
        <end position="55"/>
    </location>
</feature>
<comment type="similarity">
    <text evidence="2">Belongs to the drug/metabolite transporter (DMT) superfamily. 10 TMS drug/metabolite exporter (DME) (TC 2.A.7.3) family.</text>
</comment>
<organism evidence="8 9">
    <name type="scientific">Candidatus Andeanibacterium colombiense</name>
    <dbReference type="NCBI Taxonomy" id="3121345"/>
    <lineage>
        <taxon>Bacteria</taxon>
        <taxon>Pseudomonadati</taxon>
        <taxon>Pseudomonadota</taxon>
        <taxon>Alphaproteobacteria</taxon>
        <taxon>Sphingomonadales</taxon>
        <taxon>Sphingomonadaceae</taxon>
        <taxon>Candidatus Andeanibacterium</taxon>
    </lineage>
</organism>
<accession>A0AAJ5X4J7</accession>
<dbReference type="GO" id="GO:0016020">
    <property type="term" value="C:membrane"/>
    <property type="evidence" value="ECO:0007669"/>
    <property type="project" value="UniProtKB-SubCell"/>
</dbReference>
<dbReference type="PANTHER" id="PTHR22911:SF6">
    <property type="entry name" value="SOLUTE CARRIER FAMILY 35 MEMBER G1"/>
    <property type="match status" value="1"/>
</dbReference>
<feature type="domain" description="EamA" evidence="7">
    <location>
        <begin position="149"/>
        <end position="286"/>
    </location>
</feature>
<comment type="subcellular location">
    <subcellularLocation>
        <location evidence="1">Membrane</location>
        <topology evidence="1">Multi-pass membrane protein</topology>
    </subcellularLocation>
</comment>
<reference evidence="8" key="1">
    <citation type="submission" date="2023-03" db="EMBL/GenBank/DDBJ databases">
        <title>Andean soil-derived lignocellulolytic bacterial consortium as a source of novel taxa and putative plastic-active enzymes.</title>
        <authorList>
            <person name="Diaz-Garcia L."/>
            <person name="Chuvochina M."/>
            <person name="Feuerriegel G."/>
            <person name="Bunk B."/>
            <person name="Sproer C."/>
            <person name="Streit W.R."/>
            <person name="Rodriguez L.M."/>
            <person name="Overmann J."/>
            <person name="Jimenez D.J."/>
        </authorList>
    </citation>
    <scope>NUCLEOTIDE SEQUENCE</scope>
    <source>
        <strain evidence="8">MAG 26</strain>
    </source>
</reference>
<keyword evidence="5 6" id="KW-0472">Membrane</keyword>
<feature type="domain" description="EamA" evidence="7">
    <location>
        <begin position="8"/>
        <end position="140"/>
    </location>
</feature>
<evidence type="ECO:0000256" key="2">
    <source>
        <dbReference type="ARBA" id="ARBA00009853"/>
    </source>
</evidence>
<keyword evidence="3 6" id="KW-0812">Transmembrane</keyword>
<dbReference type="PANTHER" id="PTHR22911">
    <property type="entry name" value="ACYL-MALONYL CONDENSING ENZYME-RELATED"/>
    <property type="match status" value="1"/>
</dbReference>
<gene>
    <name evidence="8" type="ORF">P0Y56_04770</name>
</gene>
<dbReference type="Pfam" id="PF00892">
    <property type="entry name" value="EamA"/>
    <property type="match status" value="2"/>
</dbReference>
<feature type="transmembrane region" description="Helical" evidence="6">
    <location>
        <begin position="147"/>
        <end position="168"/>
    </location>
</feature>
<feature type="transmembrane region" description="Helical" evidence="6">
    <location>
        <begin position="246"/>
        <end position="265"/>
    </location>
</feature>
<evidence type="ECO:0000256" key="4">
    <source>
        <dbReference type="ARBA" id="ARBA00022989"/>
    </source>
</evidence>
<evidence type="ECO:0000256" key="6">
    <source>
        <dbReference type="SAM" id="Phobius"/>
    </source>
</evidence>